<comment type="caution">
    <text evidence="7">The sequence shown here is derived from an EMBL/GenBank/DDBJ whole genome shotgun (WGS) entry which is preliminary data.</text>
</comment>
<evidence type="ECO:0000256" key="3">
    <source>
        <dbReference type="ARBA" id="ARBA00022692"/>
    </source>
</evidence>
<organism evidence="7 8">
    <name type="scientific">Falsiporphyromonas endometrii</name>
    <dbReference type="NCBI Taxonomy" id="1387297"/>
    <lineage>
        <taxon>Bacteria</taxon>
        <taxon>Pseudomonadati</taxon>
        <taxon>Bacteroidota</taxon>
        <taxon>Bacteroidia</taxon>
        <taxon>Bacteroidales</taxon>
        <taxon>Porphyromonadaceae</taxon>
        <taxon>Falsiporphyromonas</taxon>
    </lineage>
</organism>
<evidence type="ECO:0000256" key="1">
    <source>
        <dbReference type="ARBA" id="ARBA00004141"/>
    </source>
</evidence>
<evidence type="ECO:0000313" key="7">
    <source>
        <dbReference type="EMBL" id="MFC4666829.1"/>
    </source>
</evidence>
<keyword evidence="4 6" id="KW-1133">Transmembrane helix</keyword>
<keyword evidence="8" id="KW-1185">Reference proteome</keyword>
<comment type="subcellular location">
    <subcellularLocation>
        <location evidence="1">Membrane</location>
        <topology evidence="1">Multi-pass membrane protein</topology>
    </subcellularLocation>
</comment>
<dbReference type="InterPro" id="IPR045861">
    <property type="entry name" value="CorA_cytoplasmic_dom"/>
</dbReference>
<dbReference type="SUPFAM" id="SSF144083">
    <property type="entry name" value="Magnesium transport protein CorA, transmembrane region"/>
    <property type="match status" value="1"/>
</dbReference>
<dbReference type="PANTHER" id="PTHR47891:SF2">
    <property type="entry name" value="MAGNESIUM AND COBALT TRANSPORTER"/>
    <property type="match status" value="1"/>
</dbReference>
<evidence type="ECO:0000256" key="6">
    <source>
        <dbReference type="SAM" id="Phobius"/>
    </source>
</evidence>
<dbReference type="Gene3D" id="3.30.460.20">
    <property type="entry name" value="CorA soluble domain-like"/>
    <property type="match status" value="1"/>
</dbReference>
<keyword evidence="5 6" id="KW-0472">Membrane</keyword>
<keyword evidence="3 6" id="KW-0812">Transmembrane</keyword>
<comment type="similarity">
    <text evidence="2">Belongs to the CorA metal ion transporter (MIT) (TC 1.A.35) family.</text>
</comment>
<gene>
    <name evidence="7" type="ORF">ACFO3G_09515</name>
</gene>
<dbReference type="Gene3D" id="1.20.58.340">
    <property type="entry name" value="Magnesium transport protein CorA, transmembrane region"/>
    <property type="match status" value="2"/>
</dbReference>
<dbReference type="InterPro" id="IPR047199">
    <property type="entry name" value="CorA-like"/>
</dbReference>
<name>A0ABV9K9W0_9PORP</name>
<dbReference type="Pfam" id="PF01544">
    <property type="entry name" value="CorA"/>
    <property type="match status" value="1"/>
</dbReference>
<dbReference type="InterPro" id="IPR045863">
    <property type="entry name" value="CorA_TM1_TM2"/>
</dbReference>
<dbReference type="InterPro" id="IPR002523">
    <property type="entry name" value="MgTranspt_CorA/ZnTranspt_ZntB"/>
</dbReference>
<evidence type="ECO:0000256" key="5">
    <source>
        <dbReference type="ARBA" id="ARBA00023136"/>
    </source>
</evidence>
<dbReference type="EMBL" id="JBHSGO010000216">
    <property type="protein sequence ID" value="MFC4666829.1"/>
    <property type="molecule type" value="Genomic_DNA"/>
</dbReference>
<evidence type="ECO:0000313" key="8">
    <source>
        <dbReference type="Proteomes" id="UP001596020"/>
    </source>
</evidence>
<dbReference type="SUPFAM" id="SSF143865">
    <property type="entry name" value="CorA soluble domain-like"/>
    <property type="match status" value="1"/>
</dbReference>
<evidence type="ECO:0000256" key="2">
    <source>
        <dbReference type="ARBA" id="ARBA00009765"/>
    </source>
</evidence>
<feature type="transmembrane region" description="Helical" evidence="6">
    <location>
        <begin position="283"/>
        <end position="303"/>
    </location>
</feature>
<dbReference type="PANTHER" id="PTHR47891">
    <property type="entry name" value="TRANSPORTER-RELATED"/>
    <property type="match status" value="1"/>
</dbReference>
<dbReference type="CDD" id="cd12827">
    <property type="entry name" value="EcCorA_ZntB-like_u2"/>
    <property type="match status" value="1"/>
</dbReference>
<protein>
    <submittedName>
        <fullName evidence="7">Magnesium transporter CorA family protein</fullName>
    </submittedName>
</protein>
<proteinExistence type="inferred from homology"/>
<evidence type="ECO:0000256" key="4">
    <source>
        <dbReference type="ARBA" id="ARBA00022989"/>
    </source>
</evidence>
<dbReference type="RefSeq" id="WP_380080277.1">
    <property type="nucleotide sequence ID" value="NZ_JBHSGO010000216.1"/>
</dbReference>
<feature type="transmembrane region" description="Helical" evidence="6">
    <location>
        <begin position="253"/>
        <end position="271"/>
    </location>
</feature>
<reference evidence="8" key="1">
    <citation type="journal article" date="2019" name="Int. J. Syst. Evol. Microbiol.">
        <title>The Global Catalogue of Microorganisms (GCM) 10K type strain sequencing project: providing services to taxonomists for standard genome sequencing and annotation.</title>
        <authorList>
            <consortium name="The Broad Institute Genomics Platform"/>
            <consortium name="The Broad Institute Genome Sequencing Center for Infectious Disease"/>
            <person name="Wu L."/>
            <person name="Ma J."/>
        </authorList>
    </citation>
    <scope>NUCLEOTIDE SEQUENCE [LARGE SCALE GENOMIC DNA]</scope>
    <source>
        <strain evidence="8">CGMCC 4.7357</strain>
    </source>
</reference>
<sequence length="309" mass="35342">MKRYIYPFEGFIEKDTIENGCWISLENPSSEDLLTATNEWGVPEQFLSDIADTEERPRTEEEDGWQLTILRIPIESISDDDISYSTVPIGVIISESKELIVSVCYFETRVLPDFVGYSKRKGIVIKTQADFLLRMIYSSAVWFLKYLKQVNAEVTRAESALEQSISNQALLRLMRLQKSFVFFNTSLRGNEAMIGKLRTVYRGDFDEDLMEDVLIEMKQASNMVTIYNDILTGTMDAFASVISNNVNTIMKRMTSISMLLMMPTLIASLYGMNMRLPIAESEFAFVAVLLISAALSAIMFYIFKRIKWL</sequence>
<accession>A0ABV9K9W0</accession>
<dbReference type="Proteomes" id="UP001596020">
    <property type="component" value="Unassembled WGS sequence"/>
</dbReference>